<organism evidence="3 4">
    <name type="scientific">Arthrobotrys conoides</name>
    <dbReference type="NCBI Taxonomy" id="74498"/>
    <lineage>
        <taxon>Eukaryota</taxon>
        <taxon>Fungi</taxon>
        <taxon>Dikarya</taxon>
        <taxon>Ascomycota</taxon>
        <taxon>Pezizomycotina</taxon>
        <taxon>Orbiliomycetes</taxon>
        <taxon>Orbiliales</taxon>
        <taxon>Orbiliaceae</taxon>
        <taxon>Arthrobotrys</taxon>
    </lineage>
</organism>
<sequence length="466" mass="54124">MKLSIRNPTVVFFGLTCLTSIYAQGLGETSDPSEAEPSFDEQARNKIQAFKQRYKDKASTLAVPEENEWAAPGEDIIVRKSAWDKFATDLTTDPPNNPMWYLLRASHLLRYFSRDAEAMAHGIWQNTKNVKWLDFRDEYFEIISPLMTEFTWEQPDPKKSGNYFQAKHRTPTAPPGLMDRAGIFDSSFSPDPWNSTLPNGSPNPYTRDTFALKVAVSKLFQPKPEEYDGQPVVFINDSRFDLLWTTVKQVYDRLEPFTKKLAEAVNKEKWKLGDPGGSATKKLDMRPRQTREFQREKEGYESYYEKFWEEFDAYDEQQDPSKSLQSHWVFGLLMGHKLKYPNTTNVFVAYGILVTTVYHSVLALMMDMLADIALKANILARKSLVSIDPLWALPKDPDFEVDVSTLEKYPEWTEGVYMTWWYPIPEALFPAVKPIFQKQREERQKQYDRWKQERQAKSKALDKSNS</sequence>
<comment type="caution">
    <text evidence="3">The sequence shown here is derived from an EMBL/GenBank/DDBJ whole genome shotgun (WGS) entry which is preliminary data.</text>
</comment>
<gene>
    <name evidence="3" type="ORF">TWF506_009132</name>
</gene>
<dbReference type="Proteomes" id="UP001307849">
    <property type="component" value="Unassembled WGS sequence"/>
</dbReference>
<name>A0AAN8RWV0_9PEZI</name>
<feature type="region of interest" description="Disordered" evidence="1">
    <location>
        <begin position="443"/>
        <end position="466"/>
    </location>
</feature>
<evidence type="ECO:0000256" key="2">
    <source>
        <dbReference type="SAM" id="SignalP"/>
    </source>
</evidence>
<proteinExistence type="predicted"/>
<dbReference type="EMBL" id="JAVHJM010000006">
    <property type="protein sequence ID" value="KAK6512970.1"/>
    <property type="molecule type" value="Genomic_DNA"/>
</dbReference>
<reference evidence="3 4" key="1">
    <citation type="submission" date="2019-10" db="EMBL/GenBank/DDBJ databases">
        <authorList>
            <person name="Palmer J.M."/>
        </authorList>
    </citation>
    <scope>NUCLEOTIDE SEQUENCE [LARGE SCALE GENOMIC DNA]</scope>
    <source>
        <strain evidence="3 4">TWF506</strain>
    </source>
</reference>
<dbReference type="AlphaFoldDB" id="A0AAN8RWV0"/>
<accession>A0AAN8RWV0</accession>
<evidence type="ECO:0000313" key="4">
    <source>
        <dbReference type="Proteomes" id="UP001307849"/>
    </source>
</evidence>
<evidence type="ECO:0000313" key="3">
    <source>
        <dbReference type="EMBL" id="KAK6512970.1"/>
    </source>
</evidence>
<keyword evidence="2" id="KW-0732">Signal</keyword>
<evidence type="ECO:0000256" key="1">
    <source>
        <dbReference type="SAM" id="MobiDB-lite"/>
    </source>
</evidence>
<keyword evidence="4" id="KW-1185">Reference proteome</keyword>
<protein>
    <submittedName>
        <fullName evidence="3">Uncharacterized protein</fullName>
    </submittedName>
</protein>
<feature type="signal peptide" evidence="2">
    <location>
        <begin position="1"/>
        <end position="23"/>
    </location>
</feature>
<feature type="chain" id="PRO_5042921659" evidence="2">
    <location>
        <begin position="24"/>
        <end position="466"/>
    </location>
</feature>